<proteinExistence type="inferred from homology"/>
<dbReference type="EMBL" id="WWCL01000001">
    <property type="protein sequence ID" value="MYN44756.1"/>
    <property type="molecule type" value="Genomic_DNA"/>
</dbReference>
<evidence type="ECO:0000256" key="2">
    <source>
        <dbReference type="ARBA" id="ARBA00038115"/>
    </source>
</evidence>
<dbReference type="GO" id="GO:0052689">
    <property type="term" value="F:carboxylic ester hydrolase activity"/>
    <property type="evidence" value="ECO:0007669"/>
    <property type="project" value="UniProtKB-ARBA"/>
</dbReference>
<evidence type="ECO:0000313" key="5">
    <source>
        <dbReference type="Proteomes" id="UP000444316"/>
    </source>
</evidence>
<sequence length="302" mass="33241">MSVLHIDSLFSSEGVSCIGTLMLPTAAQCPPLILMANGFGGIRMAALPQIAQHFVNDGYAVFFFDYRNFGDSAGEPRHWISPRRHLADWKAALNHVRNFSNIDVDNIILWGTSFSGGHVICTAAREAGIRAVIAQVPHVSGIASVLQVPLHISTRLTIAALRDRIGSLFGKPHYSRIVGHPGELAALTSPECWDGYAKLNPPGAVWENKVLSRIFLELPFYSPIRYAREVQVPTLIIAGSRDSVTPASAAARTAQRIPFCEFHLLDGNHFELHLTSEQVCQQSIALQLAFLRKHIRQRSFAS</sequence>
<dbReference type="Proteomes" id="UP000444316">
    <property type="component" value="Unassembled WGS sequence"/>
</dbReference>
<comment type="similarity">
    <text evidence="2">Belongs to the AB hydrolase superfamily. FUS2 hydrolase family.</text>
</comment>
<keyword evidence="1 4" id="KW-0378">Hydrolase</keyword>
<dbReference type="PANTHER" id="PTHR22946">
    <property type="entry name" value="DIENELACTONE HYDROLASE DOMAIN-CONTAINING PROTEIN-RELATED"/>
    <property type="match status" value="1"/>
</dbReference>
<dbReference type="SUPFAM" id="SSF53474">
    <property type="entry name" value="alpha/beta-Hydrolases"/>
    <property type="match status" value="1"/>
</dbReference>
<evidence type="ECO:0000256" key="1">
    <source>
        <dbReference type="ARBA" id="ARBA00022801"/>
    </source>
</evidence>
<reference evidence="4" key="1">
    <citation type="submission" date="2019-12" db="EMBL/GenBank/DDBJ databases">
        <title>Novel species isolated from a subtropical stream in China.</title>
        <authorList>
            <person name="Lu H."/>
        </authorList>
    </citation>
    <scope>NUCLEOTIDE SEQUENCE [LARGE SCALE GENOMIC DNA]</scope>
    <source>
        <strain evidence="4">FT93W</strain>
    </source>
</reference>
<feature type="domain" description="AB hydrolase-1" evidence="3">
    <location>
        <begin position="31"/>
        <end position="270"/>
    </location>
</feature>
<dbReference type="RefSeq" id="WP_161034358.1">
    <property type="nucleotide sequence ID" value="NZ_WWCL01000001.1"/>
</dbReference>
<keyword evidence="5" id="KW-1185">Reference proteome</keyword>
<dbReference type="Pfam" id="PF00561">
    <property type="entry name" value="Abhydrolase_1"/>
    <property type="match status" value="1"/>
</dbReference>
<evidence type="ECO:0000259" key="3">
    <source>
        <dbReference type="Pfam" id="PF00561"/>
    </source>
</evidence>
<organism evidence="4 5">
    <name type="scientific">Duganella fentianensis</name>
    <dbReference type="NCBI Taxonomy" id="2692177"/>
    <lineage>
        <taxon>Bacteria</taxon>
        <taxon>Pseudomonadati</taxon>
        <taxon>Pseudomonadota</taxon>
        <taxon>Betaproteobacteria</taxon>
        <taxon>Burkholderiales</taxon>
        <taxon>Oxalobacteraceae</taxon>
        <taxon>Telluria group</taxon>
        <taxon>Duganella</taxon>
    </lineage>
</organism>
<evidence type="ECO:0000313" key="4">
    <source>
        <dbReference type="EMBL" id="MYN44756.1"/>
    </source>
</evidence>
<dbReference type="Gene3D" id="3.40.50.1820">
    <property type="entry name" value="alpha/beta hydrolase"/>
    <property type="match status" value="1"/>
</dbReference>
<comment type="caution">
    <text evidence="4">The sequence shown here is derived from an EMBL/GenBank/DDBJ whole genome shotgun (WGS) entry which is preliminary data.</text>
</comment>
<dbReference type="InterPro" id="IPR050261">
    <property type="entry name" value="FrsA_esterase"/>
</dbReference>
<protein>
    <submittedName>
        <fullName evidence="4">Alpha/beta fold hydrolase</fullName>
    </submittedName>
</protein>
<gene>
    <name evidence="4" type="ORF">GTP23_06675</name>
</gene>
<dbReference type="InterPro" id="IPR029058">
    <property type="entry name" value="AB_hydrolase_fold"/>
</dbReference>
<name>A0A845I0X9_9BURK</name>
<accession>A0A845I0X9</accession>
<dbReference type="AlphaFoldDB" id="A0A845I0X9"/>
<dbReference type="PANTHER" id="PTHR22946:SF9">
    <property type="entry name" value="POLYKETIDE TRANSFERASE AF380"/>
    <property type="match status" value="1"/>
</dbReference>
<dbReference type="InterPro" id="IPR000073">
    <property type="entry name" value="AB_hydrolase_1"/>
</dbReference>